<comment type="catalytic activity">
    <reaction evidence="11">
        <text>N-acetyl-alpha-D-glucosamine 1-phosphate + UTP + H(+) = UDP-N-acetyl-alpha-D-glucosamine + diphosphate</text>
        <dbReference type="Rhea" id="RHEA:13509"/>
        <dbReference type="ChEBI" id="CHEBI:15378"/>
        <dbReference type="ChEBI" id="CHEBI:33019"/>
        <dbReference type="ChEBI" id="CHEBI:46398"/>
        <dbReference type="ChEBI" id="CHEBI:57705"/>
        <dbReference type="ChEBI" id="CHEBI:57776"/>
        <dbReference type="EC" id="2.7.7.23"/>
    </reaction>
</comment>
<keyword evidence="9" id="KW-0012">Acyltransferase</keyword>
<evidence type="ECO:0000256" key="11">
    <source>
        <dbReference type="ARBA" id="ARBA00048493"/>
    </source>
</evidence>
<keyword evidence="8" id="KW-0511">Multifunctional enzyme</keyword>
<evidence type="ECO:0000256" key="1">
    <source>
        <dbReference type="ARBA" id="ARBA00005166"/>
    </source>
</evidence>
<dbReference type="SUPFAM" id="SSF51161">
    <property type="entry name" value="Trimeric LpxA-like enzymes"/>
    <property type="match status" value="1"/>
</dbReference>
<dbReference type="InterPro" id="IPR056729">
    <property type="entry name" value="GMPPB_C"/>
</dbReference>
<dbReference type="InterPro" id="IPR011004">
    <property type="entry name" value="Trimer_LpxA-like_sf"/>
</dbReference>
<sequence>MTTLPAIVLAAGEGERLRPLTYRRPKPLLPAGNRPIINHVLDTLVDAGIEEIHLVVGYENTRVQDNVGSTYRDVPIEYVQQDTQLGSGHALLQARDVIDDSFVVVYGDQIVESSLISAVVETHTAEDSPATLAVLEDSRAQEYDGVGIDDGVVTDIAIGPDVPPGYGLNAGVYAFEPDVFEALAPASSDDGTVTIPGAIRTMLERNQKLRAVETDGLWVDANYPWDLLTVASELFDHGVLTETDKEIPESATVHESATIRSPVAIDEDAVVGPGAVLGPNVCLGENATVEANAVVDNSIIDADARVGPNVTLLDSVVGQGAQIGAGTTIAGGPGDVHVGTRVFEDEPLGAVIADRARLSGGGSVAPGTLVGPDVFTETGVSLKGTIDPGQEVVR</sequence>
<gene>
    <name evidence="14" type="primary">gcd1-1</name>
    <name evidence="14" type="ORF">AArcS_0441</name>
</gene>
<dbReference type="PANTHER" id="PTHR43584:SF8">
    <property type="entry name" value="N-ACETYLMURAMATE ALPHA-1-PHOSPHATE URIDYLYLTRANSFERASE"/>
    <property type="match status" value="1"/>
</dbReference>
<evidence type="ECO:0000256" key="10">
    <source>
        <dbReference type="ARBA" id="ARBA00048247"/>
    </source>
</evidence>
<keyword evidence="15" id="KW-1185">Reference proteome</keyword>
<feature type="domain" description="Mannose-1-phosphate guanyltransferase C-terminal" evidence="13">
    <location>
        <begin position="260"/>
        <end position="380"/>
    </location>
</feature>
<dbReference type="EMBL" id="CP064786">
    <property type="protein sequence ID" value="QSG01670.1"/>
    <property type="molecule type" value="Genomic_DNA"/>
</dbReference>
<dbReference type="Gene3D" id="2.160.10.10">
    <property type="entry name" value="Hexapeptide repeat proteins"/>
    <property type="match status" value="1"/>
</dbReference>
<organism evidence="14 15">
    <name type="scientific">Natranaeroarchaeum sulfidigenes</name>
    <dbReference type="NCBI Taxonomy" id="2784880"/>
    <lineage>
        <taxon>Archaea</taxon>
        <taxon>Methanobacteriati</taxon>
        <taxon>Methanobacteriota</taxon>
        <taxon>Stenosarchaea group</taxon>
        <taxon>Halobacteria</taxon>
        <taxon>Halobacteriales</taxon>
        <taxon>Natronoarchaeaceae</taxon>
        <taxon>Natranaeroarchaeum</taxon>
    </lineage>
</organism>
<accession>A0A897MHQ1</accession>
<evidence type="ECO:0000256" key="3">
    <source>
        <dbReference type="ARBA" id="ARBA00012225"/>
    </source>
</evidence>
<dbReference type="SUPFAM" id="SSF53448">
    <property type="entry name" value="Nucleotide-diphospho-sugar transferases"/>
    <property type="match status" value="1"/>
</dbReference>
<dbReference type="EC" id="2.3.1.157" evidence="3"/>
<evidence type="ECO:0000259" key="13">
    <source>
        <dbReference type="Pfam" id="PF25087"/>
    </source>
</evidence>
<feature type="domain" description="Nucleotidyl transferase" evidence="12">
    <location>
        <begin position="6"/>
        <end position="231"/>
    </location>
</feature>
<evidence type="ECO:0000256" key="9">
    <source>
        <dbReference type="ARBA" id="ARBA00023315"/>
    </source>
</evidence>
<protein>
    <recommendedName>
        <fullName evidence="5">Bifunctional protein GlmU</fullName>
        <ecNumber evidence="3">2.3.1.157</ecNumber>
        <ecNumber evidence="4">2.7.7.23</ecNumber>
    </recommendedName>
</protein>
<keyword evidence="7" id="KW-0548">Nucleotidyltransferase</keyword>
<dbReference type="GO" id="GO:0003977">
    <property type="term" value="F:UDP-N-acetylglucosamine diphosphorylase activity"/>
    <property type="evidence" value="ECO:0007669"/>
    <property type="project" value="UniProtKB-EC"/>
</dbReference>
<dbReference type="GO" id="GO:0019134">
    <property type="term" value="F:glucosamine-1-phosphate N-acetyltransferase activity"/>
    <property type="evidence" value="ECO:0007669"/>
    <property type="project" value="UniProtKB-EC"/>
</dbReference>
<dbReference type="InterPro" id="IPR050065">
    <property type="entry name" value="GlmU-like"/>
</dbReference>
<comment type="pathway">
    <text evidence="2">Nucleotide-sugar biosynthesis; UDP-N-acetyl-alpha-D-glucosamine biosynthesis; UDP-N-acetyl-alpha-D-glucosamine from N-acetyl-alpha-D-glucosamine 1-phosphate: step 1/1.</text>
</comment>
<evidence type="ECO:0000256" key="4">
    <source>
        <dbReference type="ARBA" id="ARBA00012457"/>
    </source>
</evidence>
<dbReference type="Proteomes" id="UP000663586">
    <property type="component" value="Chromosome"/>
</dbReference>
<proteinExistence type="predicted"/>
<dbReference type="EC" id="2.7.7.23" evidence="4"/>
<dbReference type="Gene3D" id="3.90.550.10">
    <property type="entry name" value="Spore Coat Polysaccharide Biosynthesis Protein SpsA, Chain A"/>
    <property type="match status" value="1"/>
</dbReference>
<evidence type="ECO:0000259" key="12">
    <source>
        <dbReference type="Pfam" id="PF00483"/>
    </source>
</evidence>
<dbReference type="InterPro" id="IPR029044">
    <property type="entry name" value="Nucleotide-diphossugar_trans"/>
</dbReference>
<evidence type="ECO:0000313" key="15">
    <source>
        <dbReference type="Proteomes" id="UP000663586"/>
    </source>
</evidence>
<name>A0A897MHQ1_9EURY</name>
<dbReference type="CDD" id="cd04181">
    <property type="entry name" value="NTP_transferase"/>
    <property type="match status" value="1"/>
</dbReference>
<evidence type="ECO:0000256" key="2">
    <source>
        <dbReference type="ARBA" id="ARBA00005208"/>
    </source>
</evidence>
<evidence type="ECO:0000256" key="8">
    <source>
        <dbReference type="ARBA" id="ARBA00023268"/>
    </source>
</evidence>
<evidence type="ECO:0000256" key="6">
    <source>
        <dbReference type="ARBA" id="ARBA00022679"/>
    </source>
</evidence>
<dbReference type="KEGG" id="hara:AArcS_0441"/>
<comment type="catalytic activity">
    <reaction evidence="10">
        <text>alpha-D-glucosamine 1-phosphate + acetyl-CoA = N-acetyl-alpha-D-glucosamine 1-phosphate + CoA + H(+)</text>
        <dbReference type="Rhea" id="RHEA:13725"/>
        <dbReference type="ChEBI" id="CHEBI:15378"/>
        <dbReference type="ChEBI" id="CHEBI:57287"/>
        <dbReference type="ChEBI" id="CHEBI:57288"/>
        <dbReference type="ChEBI" id="CHEBI:57776"/>
        <dbReference type="ChEBI" id="CHEBI:58516"/>
        <dbReference type="EC" id="2.3.1.157"/>
    </reaction>
</comment>
<dbReference type="Pfam" id="PF00483">
    <property type="entry name" value="NTP_transferase"/>
    <property type="match status" value="1"/>
</dbReference>
<dbReference type="RefSeq" id="WP_238478786.1">
    <property type="nucleotide sequence ID" value="NZ_CP064786.1"/>
</dbReference>
<evidence type="ECO:0000313" key="14">
    <source>
        <dbReference type="EMBL" id="QSG01670.1"/>
    </source>
</evidence>
<dbReference type="GeneID" id="70683825"/>
<dbReference type="PROSITE" id="PS00101">
    <property type="entry name" value="HEXAPEP_TRANSFERASES"/>
    <property type="match status" value="1"/>
</dbReference>
<dbReference type="InterPro" id="IPR005835">
    <property type="entry name" value="NTP_transferase_dom"/>
</dbReference>
<dbReference type="Pfam" id="PF25087">
    <property type="entry name" value="GMPPB_C"/>
    <property type="match status" value="1"/>
</dbReference>
<keyword evidence="6 14" id="KW-0808">Transferase</keyword>
<comment type="pathway">
    <text evidence="1">Nucleotide-sugar biosynthesis; UDP-N-acetyl-alpha-D-glucosamine biosynthesis; N-acetyl-alpha-D-glucosamine 1-phosphate from alpha-D-glucosamine 6-phosphate (route II): step 2/2.</text>
</comment>
<dbReference type="PANTHER" id="PTHR43584">
    <property type="entry name" value="NUCLEOTIDYL TRANSFERASE"/>
    <property type="match status" value="1"/>
</dbReference>
<dbReference type="AlphaFoldDB" id="A0A897MHQ1"/>
<reference evidence="14" key="1">
    <citation type="submission" date="2020-11" db="EMBL/GenBank/DDBJ databases">
        <title>Carbohydrate-dependent, anaerobic sulfur respiration: A novel catabolism in halophilic archaea.</title>
        <authorList>
            <person name="Sorokin D.Y."/>
            <person name="Messina E."/>
            <person name="Smedile F."/>
            <person name="La Cono V."/>
            <person name="Hallsworth J.E."/>
            <person name="Yakimov M.M."/>
        </authorList>
    </citation>
    <scope>NUCLEOTIDE SEQUENCE</scope>
    <source>
        <strain evidence="14">AArc-S</strain>
    </source>
</reference>
<evidence type="ECO:0000256" key="7">
    <source>
        <dbReference type="ARBA" id="ARBA00022695"/>
    </source>
</evidence>
<evidence type="ECO:0000256" key="5">
    <source>
        <dbReference type="ARBA" id="ARBA00013414"/>
    </source>
</evidence>
<dbReference type="InterPro" id="IPR018357">
    <property type="entry name" value="Hexapep_transf_CS"/>
</dbReference>